<dbReference type="PANTHER" id="PTHR37299:SF1">
    <property type="entry name" value="STAGE 0 SPORULATION PROTEIN A HOMOLOG"/>
    <property type="match status" value="1"/>
</dbReference>
<dbReference type="SUPFAM" id="SSF52172">
    <property type="entry name" value="CheY-like"/>
    <property type="match status" value="1"/>
</dbReference>
<sequence length="254" mass="29176">MISTFIVEDEIPARNELKRFLQAEDAFELIGEAADGEEALEMIKRLRPDIVFLDIHMPKKNGLEVAAALAGLPETPLIIFVTAYDEYAIQAFEVNAIDYILKPYDQERFKKACEKAKSALIDRSAAKEKLSSLNSYYEKGKPVKIMGHRRNSRERMFIQPKDVLFFHVELTDVTAHLFDGTDLLVNTTLKSLFEILDPAQFQQTNRAFIVNLDQVEKVIPLFSGNFEILLKGKNQVRIPLSRRYAKQLKKILKW</sequence>
<dbReference type="GO" id="GO:0000156">
    <property type="term" value="F:phosphorelay response regulator activity"/>
    <property type="evidence" value="ECO:0007669"/>
    <property type="project" value="InterPro"/>
</dbReference>
<dbReference type="Pfam" id="PF00072">
    <property type="entry name" value="Response_reg"/>
    <property type="match status" value="1"/>
</dbReference>
<dbReference type="SMART" id="SM00448">
    <property type="entry name" value="REC"/>
    <property type="match status" value="1"/>
</dbReference>
<dbReference type="EMBL" id="MHFR01000053">
    <property type="protein sequence ID" value="OGW96141.1"/>
    <property type="molecule type" value="Genomic_DNA"/>
</dbReference>
<evidence type="ECO:0000256" key="1">
    <source>
        <dbReference type="PROSITE-ProRule" id="PRU00169"/>
    </source>
</evidence>
<feature type="domain" description="HTH LytTR-type" evidence="3">
    <location>
        <begin position="158"/>
        <end position="254"/>
    </location>
</feature>
<proteinExistence type="predicted"/>
<dbReference type="GO" id="GO:0003677">
    <property type="term" value="F:DNA binding"/>
    <property type="evidence" value="ECO:0007669"/>
    <property type="project" value="InterPro"/>
</dbReference>
<evidence type="ECO:0000259" key="2">
    <source>
        <dbReference type="PROSITE" id="PS50110"/>
    </source>
</evidence>
<dbReference type="PROSITE" id="PS50930">
    <property type="entry name" value="HTH_LYTTR"/>
    <property type="match status" value="1"/>
</dbReference>
<dbReference type="PROSITE" id="PS50110">
    <property type="entry name" value="RESPONSE_REGULATORY"/>
    <property type="match status" value="1"/>
</dbReference>
<dbReference type="Pfam" id="PF04397">
    <property type="entry name" value="LytTR"/>
    <property type="match status" value="1"/>
</dbReference>
<dbReference type="Proteomes" id="UP000178187">
    <property type="component" value="Unassembled WGS sequence"/>
</dbReference>
<evidence type="ECO:0008006" key="6">
    <source>
        <dbReference type="Google" id="ProtNLM"/>
    </source>
</evidence>
<dbReference type="Gene3D" id="3.40.50.2300">
    <property type="match status" value="1"/>
</dbReference>
<dbReference type="SMART" id="SM00850">
    <property type="entry name" value="LytTR"/>
    <property type="match status" value="1"/>
</dbReference>
<dbReference type="Gene3D" id="2.40.50.1020">
    <property type="entry name" value="LytTr DNA-binding domain"/>
    <property type="match status" value="1"/>
</dbReference>
<comment type="caution">
    <text evidence="4">The sequence shown here is derived from an EMBL/GenBank/DDBJ whole genome shotgun (WGS) entry which is preliminary data.</text>
</comment>
<organism evidence="4 5">
    <name type="scientific">Candidatus Danuiimicrobium aquiferis</name>
    <dbReference type="NCBI Taxonomy" id="1801832"/>
    <lineage>
        <taxon>Bacteria</taxon>
        <taxon>Pseudomonadati</taxon>
        <taxon>Candidatus Omnitrophota</taxon>
        <taxon>Candidatus Danuiimicrobium</taxon>
    </lineage>
</organism>
<protein>
    <recommendedName>
        <fullName evidence="6">DNA-binding response regulator</fullName>
    </recommendedName>
</protein>
<dbReference type="InterPro" id="IPR007492">
    <property type="entry name" value="LytTR_DNA-bd_dom"/>
</dbReference>
<evidence type="ECO:0000313" key="5">
    <source>
        <dbReference type="Proteomes" id="UP000178187"/>
    </source>
</evidence>
<gene>
    <name evidence="4" type="ORF">A3G33_01865</name>
</gene>
<dbReference type="CDD" id="cd17532">
    <property type="entry name" value="REC_LytTR_AlgR-like"/>
    <property type="match status" value="1"/>
</dbReference>
<dbReference type="AlphaFoldDB" id="A0A1G1KTA7"/>
<dbReference type="InterPro" id="IPR011006">
    <property type="entry name" value="CheY-like_superfamily"/>
</dbReference>
<evidence type="ECO:0000313" key="4">
    <source>
        <dbReference type="EMBL" id="OGW96141.1"/>
    </source>
</evidence>
<dbReference type="InterPro" id="IPR046947">
    <property type="entry name" value="LytR-like"/>
</dbReference>
<dbReference type="PANTHER" id="PTHR37299">
    <property type="entry name" value="TRANSCRIPTIONAL REGULATOR-RELATED"/>
    <property type="match status" value="1"/>
</dbReference>
<reference evidence="4 5" key="1">
    <citation type="journal article" date="2016" name="Nat. Commun.">
        <title>Thousands of microbial genomes shed light on interconnected biogeochemical processes in an aquifer system.</title>
        <authorList>
            <person name="Anantharaman K."/>
            <person name="Brown C.T."/>
            <person name="Hug L.A."/>
            <person name="Sharon I."/>
            <person name="Castelle C.J."/>
            <person name="Probst A.J."/>
            <person name="Thomas B.C."/>
            <person name="Singh A."/>
            <person name="Wilkins M.J."/>
            <person name="Karaoz U."/>
            <person name="Brodie E.L."/>
            <person name="Williams K.H."/>
            <person name="Hubbard S.S."/>
            <person name="Banfield J.F."/>
        </authorList>
    </citation>
    <scope>NUCLEOTIDE SEQUENCE [LARGE SCALE GENOMIC DNA]</scope>
</reference>
<name>A0A1G1KTA7_9BACT</name>
<feature type="domain" description="Response regulatory" evidence="2">
    <location>
        <begin position="3"/>
        <end position="117"/>
    </location>
</feature>
<dbReference type="InterPro" id="IPR001789">
    <property type="entry name" value="Sig_transdc_resp-reg_receiver"/>
</dbReference>
<keyword evidence="1" id="KW-0597">Phosphoprotein</keyword>
<accession>A0A1G1KTA7</accession>
<feature type="modified residue" description="4-aspartylphosphate" evidence="1">
    <location>
        <position position="54"/>
    </location>
</feature>
<evidence type="ECO:0000259" key="3">
    <source>
        <dbReference type="PROSITE" id="PS50930"/>
    </source>
</evidence>